<comment type="caution">
    <text evidence="2">The sequence shown here is derived from an EMBL/GenBank/DDBJ whole genome shotgun (WGS) entry which is preliminary data.</text>
</comment>
<dbReference type="InterPro" id="IPR005625">
    <property type="entry name" value="PepSY-ass_TM"/>
</dbReference>
<accession>A0A418WBR3</accession>
<dbReference type="PANTHER" id="PTHR34219:SF3">
    <property type="entry name" value="BLL7967 PROTEIN"/>
    <property type="match status" value="1"/>
</dbReference>
<keyword evidence="1" id="KW-0812">Transmembrane</keyword>
<keyword evidence="1" id="KW-0472">Membrane</keyword>
<name>A0A418WBR3_9PROT</name>
<proteinExistence type="predicted"/>
<evidence type="ECO:0000256" key="1">
    <source>
        <dbReference type="SAM" id="Phobius"/>
    </source>
</evidence>
<dbReference type="AlphaFoldDB" id="A0A418WBR3"/>
<evidence type="ECO:0000313" key="3">
    <source>
        <dbReference type="Proteomes" id="UP000284605"/>
    </source>
</evidence>
<evidence type="ECO:0000313" key="2">
    <source>
        <dbReference type="EMBL" id="RJF87396.1"/>
    </source>
</evidence>
<keyword evidence="3" id="KW-1185">Reference proteome</keyword>
<dbReference type="Pfam" id="PF03929">
    <property type="entry name" value="PepSY_TM"/>
    <property type="match status" value="1"/>
</dbReference>
<dbReference type="RefSeq" id="WP_119778038.1">
    <property type="nucleotide sequence ID" value="NZ_QYUK01000011.1"/>
</dbReference>
<feature type="transmembrane region" description="Helical" evidence="1">
    <location>
        <begin position="192"/>
        <end position="217"/>
    </location>
</feature>
<feature type="transmembrane region" description="Helical" evidence="1">
    <location>
        <begin position="147"/>
        <end position="171"/>
    </location>
</feature>
<dbReference type="PANTHER" id="PTHR34219">
    <property type="entry name" value="IRON-REGULATED INNER MEMBRANE PROTEIN-RELATED"/>
    <property type="match status" value="1"/>
</dbReference>
<organism evidence="2 3">
    <name type="scientific">Oleomonas cavernae</name>
    <dbReference type="NCBI Taxonomy" id="2320859"/>
    <lineage>
        <taxon>Bacteria</taxon>
        <taxon>Pseudomonadati</taxon>
        <taxon>Pseudomonadota</taxon>
        <taxon>Alphaproteobacteria</taxon>
        <taxon>Acetobacterales</taxon>
        <taxon>Acetobacteraceae</taxon>
        <taxon>Oleomonas</taxon>
    </lineage>
</organism>
<keyword evidence="1" id="KW-1133">Transmembrane helix</keyword>
<protein>
    <submittedName>
        <fullName evidence="2">PepSY domain-containing protein</fullName>
    </submittedName>
</protein>
<dbReference type="Proteomes" id="UP000284605">
    <property type="component" value="Unassembled WGS sequence"/>
</dbReference>
<feature type="transmembrane region" description="Helical" evidence="1">
    <location>
        <begin position="12"/>
        <end position="37"/>
    </location>
</feature>
<dbReference type="OrthoDB" id="6307929at2"/>
<feature type="transmembrane region" description="Helical" evidence="1">
    <location>
        <begin position="338"/>
        <end position="359"/>
    </location>
</feature>
<dbReference type="EMBL" id="QYUK01000011">
    <property type="protein sequence ID" value="RJF87396.1"/>
    <property type="molecule type" value="Genomic_DNA"/>
</dbReference>
<reference evidence="2 3" key="1">
    <citation type="submission" date="2018-09" db="EMBL/GenBank/DDBJ databases">
        <authorList>
            <person name="Zhu H."/>
        </authorList>
    </citation>
    <scope>NUCLEOTIDE SEQUENCE [LARGE SCALE GENOMIC DNA]</scope>
    <source>
        <strain evidence="2 3">K1W22B-8</strain>
    </source>
</reference>
<sequence length="386" mass="42085">MLTAKTVKTWYLVHKWTSLISTVFLLMLCLTGLPLIFYHEIDEITGNAIEVPEAVAVAGPADLDRVVAAGLAAHKGDVALYLGFDDHEPIIYLTTARTVDAAPDEARFLAFDARTGDRLATPKFTEGVMYFLFRLHVDMFTGLPGELFLGLMGLLLAASIVSGVVVYGPFMRKLEFGTVRKRRSTRVKWLDLHNLLGIVTIVWVMVVGLTGVINTLATPIRALWQMGQLAEMTAPYANAPPLARLGSVDAAVGTTRAAAPDMVPSFVAFPGTPFSSRHHYAVFMTGNTPLTSKLLKPALIDAGTGALTDMREMPWYVQALFISQPLHFGDYGGLPLKIVWALLDLVTIIVLGSGLYLWLGRRRTSSIESRLAELSRSMPGAEGRPS</sequence>
<gene>
    <name evidence="2" type="ORF">D3874_10485</name>
</gene>